<name>A0A2V3W5R7_9BACI</name>
<evidence type="ECO:0000313" key="3">
    <source>
        <dbReference type="Proteomes" id="UP000247978"/>
    </source>
</evidence>
<gene>
    <name evidence="2" type="ORF">DFR56_102239</name>
</gene>
<feature type="domain" description="DUF7832" evidence="1">
    <location>
        <begin position="6"/>
        <end position="118"/>
    </location>
</feature>
<comment type="caution">
    <text evidence="2">The sequence shown here is derived from an EMBL/GenBank/DDBJ whole genome shotgun (WGS) entry which is preliminary data.</text>
</comment>
<evidence type="ECO:0000313" key="2">
    <source>
        <dbReference type="EMBL" id="PXW89462.1"/>
    </source>
</evidence>
<organism evidence="2 3">
    <name type="scientific">Pseudogracilibacillus auburnensis</name>
    <dbReference type="NCBI Taxonomy" id="1494959"/>
    <lineage>
        <taxon>Bacteria</taxon>
        <taxon>Bacillati</taxon>
        <taxon>Bacillota</taxon>
        <taxon>Bacilli</taxon>
        <taxon>Bacillales</taxon>
        <taxon>Bacillaceae</taxon>
        <taxon>Pseudogracilibacillus</taxon>
    </lineage>
</organism>
<dbReference type="Pfam" id="PF25191">
    <property type="entry name" value="DUF7832"/>
    <property type="match status" value="1"/>
</dbReference>
<reference evidence="2 3" key="1">
    <citation type="submission" date="2018-05" db="EMBL/GenBank/DDBJ databases">
        <title>Genomic Encyclopedia of Type Strains, Phase IV (KMG-IV): sequencing the most valuable type-strain genomes for metagenomic binning, comparative biology and taxonomic classification.</title>
        <authorList>
            <person name="Goeker M."/>
        </authorList>
    </citation>
    <scope>NUCLEOTIDE SEQUENCE [LARGE SCALE GENOMIC DNA]</scope>
    <source>
        <strain evidence="2 3">DSM 28556</strain>
    </source>
</reference>
<dbReference type="InterPro" id="IPR057154">
    <property type="entry name" value="DUF7832"/>
</dbReference>
<dbReference type="AlphaFoldDB" id="A0A2V3W5R7"/>
<dbReference type="OrthoDB" id="4827574at2"/>
<protein>
    <recommendedName>
        <fullName evidence="1">DUF7832 domain-containing protein</fullName>
    </recommendedName>
</protein>
<sequence length="150" mass="17751">MSEIIVYDKAKYHYEGDFPNDLSLKQAYVHTGMFLGWLIDHQLLSKEFETEMELDIQKFIQREITGAEIYRNADGVLADDMLNEEANQFAMEYFDFENGLFLDDYEEAFSELDSLYEVEDSWGNYSKIKAVIDRRYMEWKHTFEKGSEGT</sequence>
<proteinExistence type="predicted"/>
<dbReference type="EMBL" id="QJJQ01000002">
    <property type="protein sequence ID" value="PXW89462.1"/>
    <property type="molecule type" value="Genomic_DNA"/>
</dbReference>
<evidence type="ECO:0000259" key="1">
    <source>
        <dbReference type="Pfam" id="PF25191"/>
    </source>
</evidence>
<keyword evidence="3" id="KW-1185">Reference proteome</keyword>
<dbReference type="RefSeq" id="WP_110394183.1">
    <property type="nucleotide sequence ID" value="NZ_JBHUHB010000001.1"/>
</dbReference>
<dbReference type="Proteomes" id="UP000247978">
    <property type="component" value="Unassembled WGS sequence"/>
</dbReference>
<accession>A0A2V3W5R7</accession>